<sequence>MSQPAIKELLYGYRKEFFGRGDEWKHPVRDSIVFVYRSRTLLAEINGMIRQSLWNRRAELKGMTVGPSSHGSTDVYFDGTRFGLTIANMDGVFDYAECMLIKQPNPAADEIYGKTYLKCLEYEESNRRFDDEKELIEELVKLRDFFAGHTLEEIDLKEARFDEERAEARRKAMAELVGPIQPPRKKCSPSRRRHNSSNRRRQRQIV</sequence>
<feature type="compositionally biased region" description="Basic residues" evidence="2">
    <location>
        <begin position="183"/>
        <end position="206"/>
    </location>
</feature>
<gene>
    <name evidence="3" type="ORF">Hyperionvirus36_5</name>
</gene>
<dbReference type="EMBL" id="MK072418">
    <property type="protein sequence ID" value="AYV84728.1"/>
    <property type="molecule type" value="Genomic_DNA"/>
</dbReference>
<evidence type="ECO:0000256" key="1">
    <source>
        <dbReference type="SAM" id="Coils"/>
    </source>
</evidence>
<accession>A0A3G5ABV8</accession>
<evidence type="ECO:0000256" key="2">
    <source>
        <dbReference type="SAM" id="MobiDB-lite"/>
    </source>
</evidence>
<proteinExistence type="predicted"/>
<keyword evidence="1" id="KW-0175">Coiled coil</keyword>
<organism evidence="3">
    <name type="scientific">Hyperionvirus sp</name>
    <dbReference type="NCBI Taxonomy" id="2487770"/>
    <lineage>
        <taxon>Viruses</taxon>
        <taxon>Varidnaviria</taxon>
        <taxon>Bamfordvirae</taxon>
        <taxon>Nucleocytoviricota</taxon>
        <taxon>Megaviricetes</taxon>
        <taxon>Imitervirales</taxon>
        <taxon>Mimiviridae</taxon>
        <taxon>Klosneuvirinae</taxon>
    </lineage>
</organism>
<feature type="region of interest" description="Disordered" evidence="2">
    <location>
        <begin position="172"/>
        <end position="206"/>
    </location>
</feature>
<feature type="coiled-coil region" evidence="1">
    <location>
        <begin position="122"/>
        <end position="171"/>
    </location>
</feature>
<evidence type="ECO:0000313" key="3">
    <source>
        <dbReference type="EMBL" id="AYV84728.1"/>
    </source>
</evidence>
<reference evidence="3" key="1">
    <citation type="submission" date="2018-10" db="EMBL/GenBank/DDBJ databases">
        <title>Hidden diversity of soil giant viruses.</title>
        <authorList>
            <person name="Schulz F."/>
            <person name="Alteio L."/>
            <person name="Goudeau D."/>
            <person name="Ryan E.M."/>
            <person name="Malmstrom R.R."/>
            <person name="Blanchard J."/>
            <person name="Woyke T."/>
        </authorList>
    </citation>
    <scope>NUCLEOTIDE SEQUENCE</scope>
    <source>
        <strain evidence="3">HYV1</strain>
    </source>
</reference>
<protein>
    <submittedName>
        <fullName evidence="3">Uncharacterized protein</fullName>
    </submittedName>
</protein>
<name>A0A3G5ABV8_9VIRU</name>